<protein>
    <recommendedName>
        <fullName evidence="7">Glucose-methanol-choline oxidoreductase C-terminal domain-containing protein</fullName>
    </recommendedName>
</protein>
<gene>
    <name evidence="8" type="ORF">BD410DRAFT_724488</name>
</gene>
<dbReference type="InterPro" id="IPR012132">
    <property type="entry name" value="GMC_OxRdtase"/>
</dbReference>
<feature type="domain" description="Glucose-methanol-choline oxidoreductase C-terminal" evidence="7">
    <location>
        <begin position="11"/>
        <end position="81"/>
    </location>
</feature>
<evidence type="ECO:0000256" key="5">
    <source>
        <dbReference type="ARBA" id="ARBA00022827"/>
    </source>
</evidence>
<accession>A0A4Y7Q1V7</accession>
<organism evidence="8 9">
    <name type="scientific">Rickenella mellea</name>
    <dbReference type="NCBI Taxonomy" id="50990"/>
    <lineage>
        <taxon>Eukaryota</taxon>
        <taxon>Fungi</taxon>
        <taxon>Dikarya</taxon>
        <taxon>Basidiomycota</taxon>
        <taxon>Agaricomycotina</taxon>
        <taxon>Agaricomycetes</taxon>
        <taxon>Hymenochaetales</taxon>
        <taxon>Rickenellaceae</taxon>
        <taxon>Rickenella</taxon>
    </lineage>
</organism>
<feature type="non-terminal residue" evidence="8">
    <location>
        <position position="1"/>
    </location>
</feature>
<keyword evidence="3" id="KW-0285">Flavoprotein</keyword>
<dbReference type="PANTHER" id="PTHR11552">
    <property type="entry name" value="GLUCOSE-METHANOL-CHOLINE GMC OXIDOREDUCTASE"/>
    <property type="match status" value="1"/>
</dbReference>
<dbReference type="OrthoDB" id="269227at2759"/>
<proteinExistence type="inferred from homology"/>
<dbReference type="InterPro" id="IPR007867">
    <property type="entry name" value="GMC_OxRtase_C"/>
</dbReference>
<dbReference type="Proteomes" id="UP000294933">
    <property type="component" value="Unassembled WGS sequence"/>
</dbReference>
<dbReference type="Gene3D" id="3.50.50.60">
    <property type="entry name" value="FAD/NAD(P)-binding domain"/>
    <property type="match status" value="1"/>
</dbReference>
<dbReference type="VEuPathDB" id="FungiDB:BD410DRAFT_724488"/>
<comment type="similarity">
    <text evidence="2">Belongs to the GMC oxidoreductase family.</text>
</comment>
<evidence type="ECO:0000259" key="7">
    <source>
        <dbReference type="Pfam" id="PF05199"/>
    </source>
</evidence>
<comment type="cofactor">
    <cofactor evidence="1">
        <name>FAD</name>
        <dbReference type="ChEBI" id="CHEBI:57692"/>
    </cofactor>
</comment>
<name>A0A4Y7Q1V7_9AGAM</name>
<dbReference type="GO" id="GO:0050660">
    <property type="term" value="F:flavin adenine dinucleotide binding"/>
    <property type="evidence" value="ECO:0007669"/>
    <property type="project" value="InterPro"/>
</dbReference>
<keyword evidence="5" id="KW-0274">FAD</keyword>
<evidence type="ECO:0000313" key="8">
    <source>
        <dbReference type="EMBL" id="TDL21395.1"/>
    </source>
</evidence>
<dbReference type="STRING" id="50990.A0A4Y7Q1V7"/>
<dbReference type="SUPFAM" id="SSF51905">
    <property type="entry name" value="FAD/NAD(P)-binding domain"/>
    <property type="match status" value="1"/>
</dbReference>
<evidence type="ECO:0000256" key="2">
    <source>
        <dbReference type="ARBA" id="ARBA00010790"/>
    </source>
</evidence>
<keyword evidence="6" id="KW-0560">Oxidoreductase</keyword>
<evidence type="ECO:0000256" key="1">
    <source>
        <dbReference type="ARBA" id="ARBA00001974"/>
    </source>
</evidence>
<dbReference type="Gene3D" id="3.30.560.10">
    <property type="entry name" value="Glucose Oxidase, domain 3"/>
    <property type="match status" value="1"/>
</dbReference>
<dbReference type="Pfam" id="PF05199">
    <property type="entry name" value="GMC_oxred_C"/>
    <property type="match status" value="1"/>
</dbReference>
<reference evidence="8 9" key="1">
    <citation type="submission" date="2018-06" db="EMBL/GenBank/DDBJ databases">
        <title>A transcriptomic atlas of mushroom development highlights an independent origin of complex multicellularity.</title>
        <authorList>
            <consortium name="DOE Joint Genome Institute"/>
            <person name="Krizsan K."/>
            <person name="Almasi E."/>
            <person name="Merenyi Z."/>
            <person name="Sahu N."/>
            <person name="Viragh M."/>
            <person name="Koszo T."/>
            <person name="Mondo S."/>
            <person name="Kiss B."/>
            <person name="Balint B."/>
            <person name="Kues U."/>
            <person name="Barry K."/>
            <person name="Hegedus J.C."/>
            <person name="Henrissat B."/>
            <person name="Johnson J."/>
            <person name="Lipzen A."/>
            <person name="Ohm R."/>
            <person name="Nagy I."/>
            <person name="Pangilinan J."/>
            <person name="Yan J."/>
            <person name="Xiong Y."/>
            <person name="Grigoriev I.V."/>
            <person name="Hibbett D.S."/>
            <person name="Nagy L.G."/>
        </authorList>
    </citation>
    <scope>NUCLEOTIDE SEQUENCE [LARGE SCALE GENOMIC DNA]</scope>
    <source>
        <strain evidence="8 9">SZMC22713</strain>
    </source>
</reference>
<dbReference type="GO" id="GO:0016614">
    <property type="term" value="F:oxidoreductase activity, acting on CH-OH group of donors"/>
    <property type="evidence" value="ECO:0007669"/>
    <property type="project" value="InterPro"/>
</dbReference>
<evidence type="ECO:0000313" key="9">
    <source>
        <dbReference type="Proteomes" id="UP000294933"/>
    </source>
</evidence>
<sequence>VPDNGSGGTDAAWQSWILDPSAGFLAVSHLIGTCVMMRRSLGGVVDATLKVCDTKNLRVVNASVLPIQISAHLSSPLYGIAEKAADIIKAANP</sequence>
<dbReference type="AlphaFoldDB" id="A0A4Y7Q1V7"/>
<evidence type="ECO:0000256" key="3">
    <source>
        <dbReference type="ARBA" id="ARBA00022630"/>
    </source>
</evidence>
<evidence type="ECO:0000256" key="4">
    <source>
        <dbReference type="ARBA" id="ARBA00022729"/>
    </source>
</evidence>
<dbReference type="PANTHER" id="PTHR11552:SF201">
    <property type="entry name" value="GLUCOSE-METHANOL-CHOLINE OXIDOREDUCTASE N-TERMINAL DOMAIN-CONTAINING PROTEIN"/>
    <property type="match status" value="1"/>
</dbReference>
<dbReference type="EMBL" id="ML170181">
    <property type="protein sequence ID" value="TDL21395.1"/>
    <property type="molecule type" value="Genomic_DNA"/>
</dbReference>
<dbReference type="InterPro" id="IPR036188">
    <property type="entry name" value="FAD/NAD-bd_sf"/>
</dbReference>
<evidence type="ECO:0000256" key="6">
    <source>
        <dbReference type="ARBA" id="ARBA00023002"/>
    </source>
</evidence>
<keyword evidence="9" id="KW-1185">Reference proteome</keyword>
<keyword evidence="4" id="KW-0732">Signal</keyword>